<accession>W1YKY6</accession>
<dbReference type="AlphaFoldDB" id="W1YKY6"/>
<comment type="caution">
    <text evidence="1">The sequence shown here is derived from an EMBL/GenBank/DDBJ whole genome shotgun (WGS) entry which is preliminary data.</text>
</comment>
<organism evidence="1">
    <name type="scientific">human gut metagenome</name>
    <dbReference type="NCBI Taxonomy" id="408170"/>
    <lineage>
        <taxon>unclassified sequences</taxon>
        <taxon>metagenomes</taxon>
        <taxon>organismal metagenomes</taxon>
    </lineage>
</organism>
<gene>
    <name evidence="1" type="ORF">Q604_UNBC02995G0001</name>
</gene>
<dbReference type="EMBL" id="AZMM01002995">
    <property type="protein sequence ID" value="ETJ43016.1"/>
    <property type="molecule type" value="Genomic_DNA"/>
</dbReference>
<reference evidence="1" key="1">
    <citation type="submission" date="2013-12" db="EMBL/GenBank/DDBJ databases">
        <title>A Varibaculum cambriense genome reconstructed from a premature infant gut community with otherwise low bacterial novelty that shifts toward anaerobic metabolism during the third week of life.</title>
        <authorList>
            <person name="Brown C.T."/>
            <person name="Sharon I."/>
            <person name="Thomas B.C."/>
            <person name="Castelle C.J."/>
            <person name="Morowitz M.J."/>
            <person name="Banfield J.F."/>
        </authorList>
    </citation>
    <scope>NUCLEOTIDE SEQUENCE</scope>
</reference>
<name>W1YKY6_9ZZZZ</name>
<protein>
    <submittedName>
        <fullName evidence="1">Uncharacterized protein</fullName>
    </submittedName>
</protein>
<sequence length="52" mass="5775">MGPPDSTAGHNRNGCHRAATYQTKLRIAVNHNIFIMALVAQVGQFTPVWARR</sequence>
<proteinExistence type="predicted"/>
<feature type="non-terminal residue" evidence="1">
    <location>
        <position position="52"/>
    </location>
</feature>
<evidence type="ECO:0000313" key="1">
    <source>
        <dbReference type="EMBL" id="ETJ43016.1"/>
    </source>
</evidence>